<comment type="catalytic activity">
    <reaction evidence="9">
        <text>adenylyl-molybdopterin + molybdate = Mo-molybdopterin + AMP + H(+)</text>
        <dbReference type="Rhea" id="RHEA:35047"/>
        <dbReference type="ChEBI" id="CHEBI:15378"/>
        <dbReference type="ChEBI" id="CHEBI:36264"/>
        <dbReference type="ChEBI" id="CHEBI:62727"/>
        <dbReference type="ChEBI" id="CHEBI:71302"/>
        <dbReference type="ChEBI" id="CHEBI:456215"/>
        <dbReference type="EC" id="2.10.1.1"/>
    </reaction>
</comment>
<name>A0A380TEE8_9ZZZZ</name>
<dbReference type="InterPro" id="IPR008284">
    <property type="entry name" value="MoCF_biosynth_CS"/>
</dbReference>
<dbReference type="EMBL" id="UIDG01000154">
    <property type="protein sequence ID" value="SUS06069.1"/>
    <property type="molecule type" value="Genomic_DNA"/>
</dbReference>
<organism evidence="11">
    <name type="scientific">metagenome</name>
    <dbReference type="NCBI Taxonomy" id="256318"/>
    <lineage>
        <taxon>unclassified sequences</taxon>
        <taxon>metagenomes</taxon>
    </lineage>
</organism>
<dbReference type="InterPro" id="IPR036135">
    <property type="entry name" value="MoeA_linker/N_sf"/>
</dbReference>
<dbReference type="SUPFAM" id="SSF53218">
    <property type="entry name" value="Molybdenum cofactor biosynthesis proteins"/>
    <property type="match status" value="1"/>
</dbReference>
<dbReference type="Pfam" id="PF03454">
    <property type="entry name" value="MoeA_C"/>
    <property type="match status" value="1"/>
</dbReference>
<accession>A0A380TEE8</accession>
<evidence type="ECO:0000256" key="8">
    <source>
        <dbReference type="ARBA" id="ARBA00023150"/>
    </source>
</evidence>
<dbReference type="InterPro" id="IPR036425">
    <property type="entry name" value="MoaB/Mog-like_dom_sf"/>
</dbReference>
<evidence type="ECO:0000256" key="4">
    <source>
        <dbReference type="ARBA" id="ARBA00022505"/>
    </source>
</evidence>
<dbReference type="EC" id="2.10.1.1" evidence="3"/>
<dbReference type="PANTHER" id="PTHR10192:SF5">
    <property type="entry name" value="GEPHYRIN"/>
    <property type="match status" value="1"/>
</dbReference>
<evidence type="ECO:0000256" key="2">
    <source>
        <dbReference type="ARBA" id="ARBA00005046"/>
    </source>
</evidence>
<evidence type="ECO:0000313" key="11">
    <source>
        <dbReference type="EMBL" id="SUS06069.1"/>
    </source>
</evidence>
<keyword evidence="5 11" id="KW-0808">Transferase</keyword>
<evidence type="ECO:0000256" key="5">
    <source>
        <dbReference type="ARBA" id="ARBA00022679"/>
    </source>
</evidence>
<evidence type="ECO:0000259" key="10">
    <source>
        <dbReference type="SMART" id="SM00852"/>
    </source>
</evidence>
<keyword evidence="7" id="KW-0460">Magnesium</keyword>
<comment type="pathway">
    <text evidence="2">Cofactor biosynthesis; molybdopterin biosynthesis.</text>
</comment>
<protein>
    <recommendedName>
        <fullName evidence="3">molybdopterin molybdotransferase</fullName>
        <ecNumber evidence="3">2.10.1.1</ecNumber>
    </recommendedName>
</protein>
<keyword evidence="6" id="KW-0479">Metal-binding</keyword>
<dbReference type="InterPro" id="IPR036688">
    <property type="entry name" value="MoeA_C_domain_IV_sf"/>
</dbReference>
<keyword evidence="8" id="KW-0501">Molybdenum cofactor biosynthesis</keyword>
<dbReference type="AlphaFoldDB" id="A0A380TEE8"/>
<evidence type="ECO:0000256" key="3">
    <source>
        <dbReference type="ARBA" id="ARBA00013269"/>
    </source>
</evidence>
<dbReference type="SUPFAM" id="SSF63882">
    <property type="entry name" value="MoeA N-terminal region -like"/>
    <property type="match status" value="1"/>
</dbReference>
<dbReference type="InterPro" id="IPR001453">
    <property type="entry name" value="MoaB/Mog_dom"/>
</dbReference>
<dbReference type="Gene3D" id="2.40.340.10">
    <property type="entry name" value="MoeA, C-terminal, domain IV"/>
    <property type="match status" value="1"/>
</dbReference>
<evidence type="ECO:0000256" key="7">
    <source>
        <dbReference type="ARBA" id="ARBA00022842"/>
    </source>
</evidence>
<dbReference type="Pfam" id="PF03453">
    <property type="entry name" value="MoeA_N"/>
    <property type="match status" value="1"/>
</dbReference>
<dbReference type="InterPro" id="IPR005111">
    <property type="entry name" value="MoeA_C_domain_IV"/>
</dbReference>
<dbReference type="SUPFAM" id="SSF63867">
    <property type="entry name" value="MoeA C-terminal domain-like"/>
    <property type="match status" value="1"/>
</dbReference>
<sequence length="414" mass="43755">MPENRSPADAPVMTLAEALKALAGSVRPIADHEQVPLAHALDRILAEDVRAGHAVPPHDNAAVDGYAFAAADLVQQTDRRLKVVDRAAAGHPVVAALPPGTAVRIFTGAPMPAGLDTVAMQEDCRLEEGHVLLPAGLKAGANRRRAGEDVREGTIVLKPGRRLRAQDIGLAAALGVGSVRVFRRLRAAVFSTGDELKEPGTPLQAGEIHDANRFALMALLSGLGCTVSDLGIIADRERAIRAALAQAAADHDLIVTSGGMSVGEEDHVKAAVRELGRLAFWRLAIKPGRPIGIGAVSGVPFIGLPGNPVAMIVTFLRIARPLVLGLAGATETAPTAWRVRAGFAERKKVGRREWVRARLVAGAEGEPIAHRFPQQGSGILTSLVEADGLIELPEDLEQVSEGDRVDFYPFSAFR</sequence>
<dbReference type="Gene3D" id="3.40.980.10">
    <property type="entry name" value="MoaB/Mog-like domain"/>
    <property type="match status" value="1"/>
</dbReference>
<feature type="domain" description="MoaB/Mog" evidence="10">
    <location>
        <begin position="188"/>
        <end position="325"/>
    </location>
</feature>
<dbReference type="NCBIfam" id="NF045515">
    <property type="entry name" value="Glp_gephyrin"/>
    <property type="match status" value="1"/>
</dbReference>
<proteinExistence type="predicted"/>
<dbReference type="GO" id="GO:0006777">
    <property type="term" value="P:Mo-molybdopterin cofactor biosynthetic process"/>
    <property type="evidence" value="ECO:0007669"/>
    <property type="project" value="UniProtKB-KW"/>
</dbReference>
<dbReference type="Gene3D" id="3.90.105.10">
    <property type="entry name" value="Molybdopterin biosynthesis moea protein, domain 2"/>
    <property type="match status" value="1"/>
</dbReference>
<dbReference type="GO" id="GO:0061599">
    <property type="term" value="F:molybdopterin molybdotransferase activity"/>
    <property type="evidence" value="ECO:0007669"/>
    <property type="project" value="UniProtKB-EC"/>
</dbReference>
<dbReference type="InterPro" id="IPR005110">
    <property type="entry name" value="MoeA_linker/N"/>
</dbReference>
<dbReference type="CDD" id="cd00887">
    <property type="entry name" value="MoeA"/>
    <property type="match status" value="1"/>
</dbReference>
<dbReference type="FunFam" id="3.40.980.10:FF:000004">
    <property type="entry name" value="Molybdopterin molybdenumtransferase"/>
    <property type="match status" value="1"/>
</dbReference>
<dbReference type="SMART" id="SM00852">
    <property type="entry name" value="MoCF_biosynth"/>
    <property type="match status" value="1"/>
</dbReference>
<dbReference type="Pfam" id="PF00994">
    <property type="entry name" value="MoCF_biosynth"/>
    <property type="match status" value="1"/>
</dbReference>
<evidence type="ECO:0000256" key="6">
    <source>
        <dbReference type="ARBA" id="ARBA00022723"/>
    </source>
</evidence>
<evidence type="ECO:0000256" key="1">
    <source>
        <dbReference type="ARBA" id="ARBA00001946"/>
    </source>
</evidence>
<gene>
    <name evidence="11" type="primary">moeA</name>
    <name evidence="11" type="ORF">DF3PB_2370008</name>
</gene>
<evidence type="ECO:0000256" key="9">
    <source>
        <dbReference type="ARBA" id="ARBA00047317"/>
    </source>
</evidence>
<dbReference type="UniPathway" id="UPA00344"/>
<reference evidence="11" key="1">
    <citation type="submission" date="2018-07" db="EMBL/GenBank/DDBJ databases">
        <authorList>
            <person name="Quirk P.G."/>
            <person name="Krulwich T.A."/>
        </authorList>
    </citation>
    <scope>NUCLEOTIDE SEQUENCE</scope>
</reference>
<comment type="cofactor">
    <cofactor evidence="1">
        <name>Mg(2+)</name>
        <dbReference type="ChEBI" id="CHEBI:18420"/>
    </cofactor>
</comment>
<dbReference type="GO" id="GO:0005829">
    <property type="term" value="C:cytosol"/>
    <property type="evidence" value="ECO:0007669"/>
    <property type="project" value="TreeGrafter"/>
</dbReference>
<dbReference type="GO" id="GO:0046872">
    <property type="term" value="F:metal ion binding"/>
    <property type="evidence" value="ECO:0007669"/>
    <property type="project" value="UniProtKB-KW"/>
</dbReference>
<dbReference type="InterPro" id="IPR038987">
    <property type="entry name" value="MoeA-like"/>
</dbReference>
<keyword evidence="4" id="KW-0500">Molybdenum</keyword>
<dbReference type="NCBIfam" id="TIGR00177">
    <property type="entry name" value="molyb_syn"/>
    <property type="match status" value="1"/>
</dbReference>
<dbReference type="Gene3D" id="2.170.190.11">
    <property type="entry name" value="Molybdopterin biosynthesis moea protein, domain 3"/>
    <property type="match status" value="1"/>
</dbReference>
<dbReference type="PANTHER" id="PTHR10192">
    <property type="entry name" value="MOLYBDOPTERIN BIOSYNTHESIS PROTEIN"/>
    <property type="match status" value="1"/>
</dbReference>
<dbReference type="PROSITE" id="PS01079">
    <property type="entry name" value="MOCF_BIOSYNTHESIS_2"/>
    <property type="match status" value="1"/>
</dbReference>